<proteinExistence type="predicted"/>
<feature type="region of interest" description="Disordered" evidence="1">
    <location>
        <begin position="89"/>
        <end position="153"/>
    </location>
</feature>
<organism evidence="2 3">
    <name type="scientific">Clydaea vesicula</name>
    <dbReference type="NCBI Taxonomy" id="447962"/>
    <lineage>
        <taxon>Eukaryota</taxon>
        <taxon>Fungi</taxon>
        <taxon>Fungi incertae sedis</taxon>
        <taxon>Chytridiomycota</taxon>
        <taxon>Chytridiomycota incertae sedis</taxon>
        <taxon>Chytridiomycetes</taxon>
        <taxon>Lobulomycetales</taxon>
        <taxon>Lobulomycetaceae</taxon>
        <taxon>Clydaea</taxon>
    </lineage>
</organism>
<protein>
    <submittedName>
        <fullName evidence="2">Uncharacterized protein</fullName>
    </submittedName>
</protein>
<accession>A0AAD5TXJ5</accession>
<evidence type="ECO:0000256" key="1">
    <source>
        <dbReference type="SAM" id="MobiDB-lite"/>
    </source>
</evidence>
<dbReference type="AlphaFoldDB" id="A0AAD5TXJ5"/>
<dbReference type="Proteomes" id="UP001211065">
    <property type="component" value="Unassembled WGS sequence"/>
</dbReference>
<keyword evidence="3" id="KW-1185">Reference proteome</keyword>
<feature type="compositionally biased region" description="Low complexity" evidence="1">
    <location>
        <begin position="102"/>
        <end position="153"/>
    </location>
</feature>
<sequence length="181" mass="18204">MTDVCLATSKNVLPFVINACAVTEPDFAINLDKFCTPGPCNDEWRNYFIVVKGACPDAKRALGEMSPESCCANKQACIQAANALTAAQGGQPATGSIDPAPTGSTTNVSATASAASSATSSSAESSASAGSSETSSSASPTATSTAASGETKSSAKALNKSVFSLAVMNKIHTHLILTSNM</sequence>
<evidence type="ECO:0000313" key="3">
    <source>
        <dbReference type="Proteomes" id="UP001211065"/>
    </source>
</evidence>
<name>A0AAD5TXJ5_9FUNG</name>
<evidence type="ECO:0000313" key="2">
    <source>
        <dbReference type="EMBL" id="KAJ3206040.1"/>
    </source>
</evidence>
<gene>
    <name evidence="2" type="ORF">HK099_000634</name>
</gene>
<comment type="caution">
    <text evidence="2">The sequence shown here is derived from an EMBL/GenBank/DDBJ whole genome shotgun (WGS) entry which is preliminary data.</text>
</comment>
<reference evidence="2" key="1">
    <citation type="submission" date="2020-05" db="EMBL/GenBank/DDBJ databases">
        <title>Phylogenomic resolution of chytrid fungi.</title>
        <authorList>
            <person name="Stajich J.E."/>
            <person name="Amses K."/>
            <person name="Simmons R."/>
            <person name="Seto K."/>
            <person name="Myers J."/>
            <person name="Bonds A."/>
            <person name="Quandt C.A."/>
            <person name="Barry K."/>
            <person name="Liu P."/>
            <person name="Grigoriev I."/>
            <person name="Longcore J.E."/>
            <person name="James T.Y."/>
        </authorList>
    </citation>
    <scope>NUCLEOTIDE SEQUENCE</scope>
    <source>
        <strain evidence="2">JEL0476</strain>
    </source>
</reference>
<dbReference type="EMBL" id="JADGJW010001157">
    <property type="protein sequence ID" value="KAJ3206040.1"/>
    <property type="molecule type" value="Genomic_DNA"/>
</dbReference>